<evidence type="ECO:0000259" key="6">
    <source>
        <dbReference type="SMART" id="SM00864"/>
    </source>
</evidence>
<dbReference type="PANTHER" id="PTHR30314:SF3">
    <property type="entry name" value="MITOCHONDRIAL DIVISION PROTEIN FSZA"/>
    <property type="match status" value="1"/>
</dbReference>
<feature type="binding site" evidence="4">
    <location>
        <begin position="111"/>
        <end position="113"/>
    </location>
    <ligand>
        <name>GTP</name>
        <dbReference type="ChEBI" id="CHEBI:37565"/>
    </ligand>
</feature>
<dbReference type="InterPro" id="IPR008280">
    <property type="entry name" value="Tub_FtsZ_C"/>
</dbReference>
<feature type="binding site" evidence="4">
    <location>
        <position position="142"/>
    </location>
    <ligand>
        <name>GTP</name>
        <dbReference type="ChEBI" id="CHEBI:37565"/>
    </ligand>
</feature>
<feature type="binding site" evidence="4">
    <location>
        <position position="190"/>
    </location>
    <ligand>
        <name>GTP</name>
        <dbReference type="ChEBI" id="CHEBI:37565"/>
    </ligand>
</feature>
<comment type="subunit">
    <text evidence="4">Homodimer. Polymerizes to form a dynamic ring structure in a strictly GTP-dependent manner. Interacts directly with several other division proteins.</text>
</comment>
<keyword evidence="4" id="KW-0132">Cell division</keyword>
<feature type="binding site" evidence="4">
    <location>
        <begin position="24"/>
        <end position="28"/>
    </location>
    <ligand>
        <name>GTP</name>
        <dbReference type="ChEBI" id="CHEBI:37565"/>
    </ligand>
</feature>
<feature type="region of interest" description="Disordered" evidence="5">
    <location>
        <begin position="346"/>
        <end position="381"/>
    </location>
</feature>
<feature type="domain" description="Tubulin/FtsZ 2-layer sandwich" evidence="7">
    <location>
        <begin position="210"/>
        <end position="329"/>
    </location>
</feature>
<keyword evidence="2 4" id="KW-0547">Nucleotide-binding</keyword>
<dbReference type="CDD" id="cd02201">
    <property type="entry name" value="FtsZ_type1"/>
    <property type="match status" value="1"/>
</dbReference>
<dbReference type="PRINTS" id="PR00423">
    <property type="entry name" value="CELLDVISFTSZ"/>
</dbReference>
<feature type="domain" description="Tubulin/FtsZ GTPase" evidence="6">
    <location>
        <begin position="16"/>
        <end position="208"/>
    </location>
</feature>
<dbReference type="EMBL" id="JAPDDS010000008">
    <property type="protein sequence ID" value="MCW1886073.1"/>
    <property type="molecule type" value="Genomic_DNA"/>
</dbReference>
<protein>
    <recommendedName>
        <fullName evidence="4">Cell division protein FtsZ</fullName>
    </recommendedName>
</protein>
<feature type="region of interest" description="Disordered" evidence="5">
    <location>
        <begin position="565"/>
        <end position="596"/>
    </location>
</feature>
<proteinExistence type="inferred from homology"/>
<comment type="caution">
    <text evidence="8">The sequence shown here is derived from an EMBL/GenBank/DDBJ whole genome shotgun (WGS) entry which is preliminary data.</text>
</comment>
<dbReference type="InterPro" id="IPR000158">
    <property type="entry name" value="Cell_div_FtsZ"/>
</dbReference>
<evidence type="ECO:0000259" key="7">
    <source>
        <dbReference type="SMART" id="SM00865"/>
    </source>
</evidence>
<feature type="compositionally biased region" description="Basic and acidic residues" evidence="5">
    <location>
        <begin position="371"/>
        <end position="381"/>
    </location>
</feature>
<dbReference type="InterPro" id="IPR036525">
    <property type="entry name" value="Tubulin/FtsZ_GTPase_sf"/>
</dbReference>
<dbReference type="InterPro" id="IPR045061">
    <property type="entry name" value="FtsZ/CetZ"/>
</dbReference>
<organism evidence="8 9">
    <name type="scientific">Luteolibacter flavescens</name>
    <dbReference type="NCBI Taxonomy" id="1859460"/>
    <lineage>
        <taxon>Bacteria</taxon>
        <taxon>Pseudomonadati</taxon>
        <taxon>Verrucomicrobiota</taxon>
        <taxon>Verrucomicrobiia</taxon>
        <taxon>Verrucomicrobiales</taxon>
        <taxon>Verrucomicrobiaceae</taxon>
        <taxon>Luteolibacter</taxon>
    </lineage>
</organism>
<keyword evidence="4" id="KW-0717">Septation</keyword>
<gene>
    <name evidence="4" type="primary">ftsZ</name>
    <name evidence="8" type="ORF">OKA04_15145</name>
</gene>
<dbReference type="SUPFAM" id="SSF55307">
    <property type="entry name" value="Tubulin C-terminal domain-like"/>
    <property type="match status" value="1"/>
</dbReference>
<evidence type="ECO:0000313" key="9">
    <source>
        <dbReference type="Proteomes" id="UP001207930"/>
    </source>
</evidence>
<dbReference type="SMART" id="SM00864">
    <property type="entry name" value="Tubulin"/>
    <property type="match status" value="1"/>
</dbReference>
<dbReference type="Pfam" id="PF12327">
    <property type="entry name" value="FtsZ_C"/>
    <property type="match status" value="1"/>
</dbReference>
<feature type="compositionally biased region" description="Acidic residues" evidence="5">
    <location>
        <begin position="496"/>
        <end position="521"/>
    </location>
</feature>
<evidence type="ECO:0000256" key="3">
    <source>
        <dbReference type="ARBA" id="ARBA00023134"/>
    </source>
</evidence>
<dbReference type="Pfam" id="PF00091">
    <property type="entry name" value="Tubulin"/>
    <property type="match status" value="1"/>
</dbReference>
<comment type="function">
    <text evidence="4">Essential cell division protein that forms a contractile ring structure (Z ring) at the future cell division site. The regulation of the ring assembly controls the timing and the location of cell division. One of the functions of the FtsZ ring is to recruit other cell division proteins to the septum to produce a new cell wall between the dividing cells. Binds GTP and shows GTPase activity.</text>
</comment>
<dbReference type="HAMAP" id="MF_00909">
    <property type="entry name" value="FtsZ"/>
    <property type="match status" value="1"/>
</dbReference>
<dbReference type="SUPFAM" id="SSF52490">
    <property type="entry name" value="Tubulin nucleotide-binding domain-like"/>
    <property type="match status" value="1"/>
</dbReference>
<keyword evidence="3 4" id="KW-0342">GTP-binding</keyword>
<dbReference type="SMART" id="SM00865">
    <property type="entry name" value="Tubulin_C"/>
    <property type="match status" value="1"/>
</dbReference>
<comment type="subcellular location">
    <subcellularLocation>
        <location evidence="4">Cytoplasm</location>
    </subcellularLocation>
    <text evidence="4">Assembles at midcell at the inner surface of the cytoplasmic membrane.</text>
</comment>
<evidence type="ECO:0000256" key="5">
    <source>
        <dbReference type="SAM" id="MobiDB-lite"/>
    </source>
</evidence>
<keyword evidence="4" id="KW-0963">Cytoplasm</keyword>
<name>A0ABT3FR69_9BACT</name>
<dbReference type="RefSeq" id="WP_264502027.1">
    <property type="nucleotide sequence ID" value="NZ_JAPDDS010000008.1"/>
</dbReference>
<dbReference type="InterPro" id="IPR018316">
    <property type="entry name" value="Tubulin/FtsZ_2-layer-sand-dom"/>
</dbReference>
<dbReference type="InterPro" id="IPR003008">
    <property type="entry name" value="Tubulin_FtsZ_GTPase"/>
</dbReference>
<dbReference type="PROSITE" id="PS00227">
    <property type="entry name" value="TUBULIN"/>
    <property type="match status" value="1"/>
</dbReference>
<comment type="similarity">
    <text evidence="1 4">Belongs to the FtsZ family.</text>
</comment>
<reference evidence="8 9" key="1">
    <citation type="submission" date="2022-10" db="EMBL/GenBank/DDBJ databases">
        <title>Luteolibacter flavescens strain MCCC 1K03193, whole genome shotgun sequencing project.</title>
        <authorList>
            <person name="Zhao G."/>
            <person name="Shen L."/>
        </authorList>
    </citation>
    <scope>NUCLEOTIDE SEQUENCE [LARGE SCALE GENOMIC DNA]</scope>
    <source>
        <strain evidence="8 9">MCCC 1K03193</strain>
    </source>
</reference>
<feature type="binding site" evidence="4">
    <location>
        <position position="146"/>
    </location>
    <ligand>
        <name>GTP</name>
        <dbReference type="ChEBI" id="CHEBI:37565"/>
    </ligand>
</feature>
<keyword evidence="4" id="KW-0131">Cell cycle</keyword>
<dbReference type="Proteomes" id="UP001207930">
    <property type="component" value="Unassembled WGS sequence"/>
</dbReference>
<dbReference type="Gene3D" id="3.40.50.1440">
    <property type="entry name" value="Tubulin/FtsZ, GTPase domain"/>
    <property type="match status" value="1"/>
</dbReference>
<sequence>MIEFPRDPQNTIPSSSVKIVGLGGAGTNMLDRVVLDGMDGAEMLAVNTDIRTLSGSVARERIQLGRNLTKGLGCGGDPELGQQAILEAESEIRAALKGRKIVFLCVGLGGGTGSGAAPIICRIAREEGAFVVVFATMPFSFEGRRRRDQADTALNELAVLSNALVTFDNTRMGDLVLAKQGIHEAFAAADRMISESIKAVIRLVIRPGLINVGLDDLMTALRTTRSRCLFGSGIASGKDRAQKALRNALNSPLLDQGALLRDTETVLVHLCGGQDLTLYEIELLMQSLSKYVPDKAHVLFGAAVDPSMGESLSITMVSSLPEDRLHATRTAPMERPALLEPTVGFSMDEPEEEPEPEPVAVAPPPPARAPEPVREAVREPEPVRAPEPVRVVAEPAPAPVVEPLPVQKAEPPASVAKAIAAATLFEESKPVVAEFTTKPKPAPLPVEEESTPFAEPEQSPFTIDRAAPQRTSAPEAFGGSMEEVVSLKPQPQVENDFPDINDEPEEEAPAFFSIEEEEAPAPEEPVHQPVAAKEEKPVILPGVFDDLDDVFAGMEEVAPDKPVVPVKARAGGKGQGELSFEGGPRGKFEGGSPSLFEGEDLDVPAFLRKKS</sequence>
<dbReference type="InterPro" id="IPR024757">
    <property type="entry name" value="FtsZ_C"/>
</dbReference>
<feature type="region of interest" description="Disordered" evidence="5">
    <location>
        <begin position="487"/>
        <end position="534"/>
    </location>
</feature>
<accession>A0ABT3FR69</accession>
<evidence type="ECO:0000256" key="1">
    <source>
        <dbReference type="ARBA" id="ARBA00009690"/>
    </source>
</evidence>
<evidence type="ECO:0000256" key="4">
    <source>
        <dbReference type="HAMAP-Rule" id="MF_00909"/>
    </source>
</evidence>
<feature type="region of interest" description="Disordered" evidence="5">
    <location>
        <begin position="436"/>
        <end position="474"/>
    </location>
</feature>
<dbReference type="InterPro" id="IPR017975">
    <property type="entry name" value="Tubulin_CS"/>
</dbReference>
<keyword evidence="9" id="KW-1185">Reference proteome</keyword>
<dbReference type="PANTHER" id="PTHR30314">
    <property type="entry name" value="CELL DIVISION PROTEIN FTSZ-RELATED"/>
    <property type="match status" value="1"/>
</dbReference>
<evidence type="ECO:0000256" key="2">
    <source>
        <dbReference type="ARBA" id="ARBA00022741"/>
    </source>
</evidence>
<evidence type="ECO:0000313" key="8">
    <source>
        <dbReference type="EMBL" id="MCW1886073.1"/>
    </source>
</evidence>